<dbReference type="RefSeq" id="WP_125963110.1">
    <property type="nucleotide sequence ID" value="NZ_QXGM01000001.1"/>
</dbReference>
<keyword evidence="3" id="KW-1185">Reference proteome</keyword>
<keyword evidence="1" id="KW-0472">Membrane</keyword>
<feature type="transmembrane region" description="Helical" evidence="1">
    <location>
        <begin position="67"/>
        <end position="85"/>
    </location>
</feature>
<dbReference type="AlphaFoldDB" id="A0A430FST7"/>
<evidence type="ECO:0000313" key="3">
    <source>
        <dbReference type="Proteomes" id="UP000287609"/>
    </source>
</evidence>
<keyword evidence="1" id="KW-1133">Transmembrane helix</keyword>
<proteinExistence type="predicted"/>
<accession>A0A430FST7</accession>
<sequence length="218" mass="24868">MRTERTTLLKAESGYYQPRTWFFWRTLIVCLAVFSLVGHWLEIPYCTAMNNMFGIVSDDYAVWHDPWFVPYWVYGIGAVAMTLIVEPLKEWIIRRRKTLGGALLESFIIMVALAAVLETGIGLIINQPDAQGVYPFWDNSVLPGNILNQGWIVNDFFIGIVAMVYVWLLYPLICQAFKHMSEDWANIVFAIIVVAFLVCVAVTYTPWFGGPFAAHMQA</sequence>
<keyword evidence="1" id="KW-0812">Transmembrane</keyword>
<dbReference type="EMBL" id="QXGM01000001">
    <property type="protein sequence ID" value="RSX55942.1"/>
    <property type="molecule type" value="Genomic_DNA"/>
</dbReference>
<dbReference type="InterPro" id="IPR010540">
    <property type="entry name" value="CmpB_TMEM229"/>
</dbReference>
<dbReference type="OrthoDB" id="3197222at2"/>
<dbReference type="Pfam" id="PF06541">
    <property type="entry name" value="ABC_trans_CmpB"/>
    <property type="match status" value="1"/>
</dbReference>
<organism evidence="2 3">
    <name type="scientific">Bifidobacterium dolichotidis</name>
    <dbReference type="NCBI Taxonomy" id="2306976"/>
    <lineage>
        <taxon>Bacteria</taxon>
        <taxon>Bacillati</taxon>
        <taxon>Actinomycetota</taxon>
        <taxon>Actinomycetes</taxon>
        <taxon>Bifidobacteriales</taxon>
        <taxon>Bifidobacteriaceae</taxon>
        <taxon>Bifidobacterium</taxon>
    </lineage>
</organism>
<feature type="transmembrane region" description="Helical" evidence="1">
    <location>
        <begin position="106"/>
        <end position="125"/>
    </location>
</feature>
<feature type="transmembrane region" description="Helical" evidence="1">
    <location>
        <begin position="184"/>
        <end position="207"/>
    </location>
</feature>
<protein>
    <submittedName>
        <fullName evidence="2">Putative ABC-transporter type IV</fullName>
    </submittedName>
</protein>
<feature type="transmembrane region" description="Helical" evidence="1">
    <location>
        <begin position="21"/>
        <end position="41"/>
    </location>
</feature>
<gene>
    <name evidence="2" type="ORF">D2E26_0505</name>
</gene>
<reference evidence="2 3" key="1">
    <citation type="submission" date="2018-09" db="EMBL/GenBank/DDBJ databases">
        <title>Characterization of the phylogenetic diversity of five novel species belonging to the genus Bifidobacterium.</title>
        <authorList>
            <person name="Lugli G.A."/>
            <person name="Duranti S."/>
            <person name="Milani C."/>
        </authorList>
    </citation>
    <scope>NUCLEOTIDE SEQUENCE [LARGE SCALE GENOMIC DNA]</scope>
    <source>
        <strain evidence="2 3">2036B</strain>
    </source>
</reference>
<evidence type="ECO:0000256" key="1">
    <source>
        <dbReference type="SAM" id="Phobius"/>
    </source>
</evidence>
<name>A0A430FST7_9BIFI</name>
<feature type="transmembrane region" description="Helical" evidence="1">
    <location>
        <begin position="151"/>
        <end position="172"/>
    </location>
</feature>
<dbReference type="Proteomes" id="UP000287609">
    <property type="component" value="Unassembled WGS sequence"/>
</dbReference>
<evidence type="ECO:0000313" key="2">
    <source>
        <dbReference type="EMBL" id="RSX55942.1"/>
    </source>
</evidence>
<comment type="caution">
    <text evidence="2">The sequence shown here is derived from an EMBL/GenBank/DDBJ whole genome shotgun (WGS) entry which is preliminary data.</text>
</comment>